<dbReference type="SMART" id="SM00344">
    <property type="entry name" value="HTH_ASNC"/>
    <property type="match status" value="1"/>
</dbReference>
<protein>
    <submittedName>
        <fullName evidence="5">DNA-binding Lrp family transcriptional regulator</fullName>
    </submittedName>
</protein>
<evidence type="ECO:0000256" key="3">
    <source>
        <dbReference type="ARBA" id="ARBA00023163"/>
    </source>
</evidence>
<dbReference type="PRINTS" id="PR00033">
    <property type="entry name" value="HTHASNC"/>
</dbReference>
<dbReference type="GO" id="GO:0006355">
    <property type="term" value="P:regulation of DNA-templated transcription"/>
    <property type="evidence" value="ECO:0007669"/>
    <property type="project" value="UniProtKB-ARBA"/>
</dbReference>
<keyword evidence="3" id="KW-0804">Transcription</keyword>
<proteinExistence type="predicted"/>
<evidence type="ECO:0000313" key="6">
    <source>
        <dbReference type="Proteomes" id="UP000585507"/>
    </source>
</evidence>
<dbReference type="PANTHER" id="PTHR30154:SF34">
    <property type="entry name" value="TRANSCRIPTIONAL REGULATOR AZLB"/>
    <property type="match status" value="1"/>
</dbReference>
<evidence type="ECO:0000256" key="2">
    <source>
        <dbReference type="ARBA" id="ARBA00023125"/>
    </source>
</evidence>
<dbReference type="Proteomes" id="UP000585507">
    <property type="component" value="Unassembled WGS sequence"/>
</dbReference>
<dbReference type="InterPro" id="IPR011991">
    <property type="entry name" value="ArsR-like_HTH"/>
</dbReference>
<dbReference type="InterPro" id="IPR011008">
    <property type="entry name" value="Dimeric_a/b-barrel"/>
</dbReference>
<dbReference type="Pfam" id="PF01037">
    <property type="entry name" value="AsnC_trans_reg"/>
    <property type="match status" value="1"/>
</dbReference>
<dbReference type="Pfam" id="PF13412">
    <property type="entry name" value="HTH_24"/>
    <property type="match status" value="1"/>
</dbReference>
<dbReference type="GO" id="GO:0043565">
    <property type="term" value="F:sequence-specific DNA binding"/>
    <property type="evidence" value="ECO:0007669"/>
    <property type="project" value="InterPro"/>
</dbReference>
<evidence type="ECO:0000259" key="4">
    <source>
        <dbReference type="PROSITE" id="PS50956"/>
    </source>
</evidence>
<dbReference type="SUPFAM" id="SSF54909">
    <property type="entry name" value="Dimeric alpha+beta barrel"/>
    <property type="match status" value="1"/>
</dbReference>
<accession>A0A7W8UDV2</accession>
<dbReference type="GO" id="GO:0043200">
    <property type="term" value="P:response to amino acid"/>
    <property type="evidence" value="ECO:0007669"/>
    <property type="project" value="TreeGrafter"/>
</dbReference>
<gene>
    <name evidence="5" type="ORF">GGD55_004144</name>
</gene>
<dbReference type="InterPro" id="IPR019885">
    <property type="entry name" value="Tscrpt_reg_HTH_AsnC-type_CS"/>
</dbReference>
<evidence type="ECO:0000313" key="5">
    <source>
        <dbReference type="EMBL" id="MBB5537428.1"/>
    </source>
</evidence>
<dbReference type="PROSITE" id="PS00519">
    <property type="entry name" value="HTH_ASNC_1"/>
    <property type="match status" value="1"/>
</dbReference>
<keyword evidence="6" id="KW-1185">Reference proteome</keyword>
<name>A0A7W8UDV2_9HYPH</name>
<dbReference type="InterPro" id="IPR036390">
    <property type="entry name" value="WH_DNA-bd_sf"/>
</dbReference>
<dbReference type="InterPro" id="IPR019888">
    <property type="entry name" value="Tscrpt_reg_AsnC-like"/>
</dbReference>
<organism evidence="5 6">
    <name type="scientific">Rhizobium giardinii</name>
    <dbReference type="NCBI Taxonomy" id="56731"/>
    <lineage>
        <taxon>Bacteria</taxon>
        <taxon>Pseudomonadati</taxon>
        <taxon>Pseudomonadota</taxon>
        <taxon>Alphaproteobacteria</taxon>
        <taxon>Hyphomicrobiales</taxon>
        <taxon>Rhizobiaceae</taxon>
        <taxon>Rhizobium/Agrobacterium group</taxon>
        <taxon>Rhizobium</taxon>
    </lineage>
</organism>
<dbReference type="EMBL" id="JACHBK010000009">
    <property type="protein sequence ID" value="MBB5537428.1"/>
    <property type="molecule type" value="Genomic_DNA"/>
</dbReference>
<dbReference type="InterPro" id="IPR036388">
    <property type="entry name" value="WH-like_DNA-bd_sf"/>
</dbReference>
<keyword evidence="1" id="KW-0805">Transcription regulation</keyword>
<comment type="caution">
    <text evidence="5">The sequence shown here is derived from an EMBL/GenBank/DDBJ whole genome shotgun (WGS) entry which is preliminary data.</text>
</comment>
<dbReference type="PROSITE" id="PS50956">
    <property type="entry name" value="HTH_ASNC_2"/>
    <property type="match status" value="1"/>
</dbReference>
<dbReference type="PANTHER" id="PTHR30154">
    <property type="entry name" value="LEUCINE-RESPONSIVE REGULATORY PROTEIN"/>
    <property type="match status" value="1"/>
</dbReference>
<dbReference type="AlphaFoldDB" id="A0A7W8UDV2"/>
<dbReference type="Gene3D" id="1.10.10.10">
    <property type="entry name" value="Winged helix-like DNA-binding domain superfamily/Winged helix DNA-binding domain"/>
    <property type="match status" value="1"/>
</dbReference>
<reference evidence="5 6" key="1">
    <citation type="submission" date="2020-08" db="EMBL/GenBank/DDBJ databases">
        <title>Genomic Encyclopedia of Type Strains, Phase IV (KMG-V): Genome sequencing to study the core and pangenomes of soil and plant-associated prokaryotes.</title>
        <authorList>
            <person name="Whitman W."/>
        </authorList>
    </citation>
    <scope>NUCLEOTIDE SEQUENCE [LARGE SCALE GENOMIC DNA]</scope>
    <source>
        <strain evidence="5 6">SEMIA 4084</strain>
    </source>
</reference>
<keyword evidence="2 5" id="KW-0238">DNA-binding</keyword>
<dbReference type="InterPro" id="IPR000485">
    <property type="entry name" value="AsnC-type_HTH_dom"/>
</dbReference>
<sequence length="159" mass="17526">MSMPNLDKFDIAILRILQEDARATNVEIAERVNLSPSPCLRRIRNLEKSGVLRGYRADIDRKQVGLGLTVFVEIKVGRHSQENARLQQEALLAIPEVVSCFLISGSADFLAEVVVADLTAYETLLTETLLALPGVADIRSNFAIRTIKTGGTLKLPEPR</sequence>
<feature type="domain" description="HTH asnC-type" evidence="4">
    <location>
        <begin position="6"/>
        <end position="67"/>
    </location>
</feature>
<dbReference type="CDD" id="cd00090">
    <property type="entry name" value="HTH_ARSR"/>
    <property type="match status" value="1"/>
</dbReference>
<dbReference type="SUPFAM" id="SSF46785">
    <property type="entry name" value="Winged helix' DNA-binding domain"/>
    <property type="match status" value="1"/>
</dbReference>
<dbReference type="InterPro" id="IPR019887">
    <property type="entry name" value="Tscrpt_reg_AsnC/Lrp_C"/>
</dbReference>
<dbReference type="Gene3D" id="3.30.70.920">
    <property type="match status" value="1"/>
</dbReference>
<evidence type="ECO:0000256" key="1">
    <source>
        <dbReference type="ARBA" id="ARBA00023015"/>
    </source>
</evidence>
<dbReference type="GO" id="GO:0005829">
    <property type="term" value="C:cytosol"/>
    <property type="evidence" value="ECO:0007669"/>
    <property type="project" value="TreeGrafter"/>
</dbReference>